<organism evidence="2 3">
    <name type="scientific">Spiroplasma citri</name>
    <dbReference type="NCBI Taxonomy" id="2133"/>
    <lineage>
        <taxon>Bacteria</taxon>
        <taxon>Bacillati</taxon>
        <taxon>Mycoplasmatota</taxon>
        <taxon>Mollicutes</taxon>
        <taxon>Entomoplasmatales</taxon>
        <taxon>Spiroplasmataceae</taxon>
        <taxon>Spiroplasma</taxon>
    </lineage>
</organism>
<dbReference type="RefSeq" id="WP_277938079.1">
    <property type="nucleotide sequence ID" value="NZ_CP096246.1"/>
</dbReference>
<evidence type="ECO:0008006" key="4">
    <source>
        <dbReference type="Google" id="ProtNLM"/>
    </source>
</evidence>
<evidence type="ECO:0000313" key="2">
    <source>
        <dbReference type="EMBL" id="WFG95522.1"/>
    </source>
</evidence>
<name>A0AAX3SW18_SPICI</name>
<dbReference type="InterPro" id="IPR057923">
    <property type="entry name" value="Plectro_ORF9"/>
</dbReference>
<dbReference type="AlphaFoldDB" id="A0AAX3SW18"/>
<protein>
    <recommendedName>
        <fullName evidence="4">Plectrovirus-related protein</fullName>
    </recommendedName>
</protein>
<dbReference type="Pfam" id="PF25626">
    <property type="entry name" value="Plectro_ORF9"/>
    <property type="match status" value="1"/>
</dbReference>
<keyword evidence="3" id="KW-1185">Reference proteome</keyword>
<sequence>MIKLVLLVAAIAIFGTGFITVLINQFTSTKNIIMHLYNSDTWLIWLFGRMAVLFSHPLMLTISSLYILLGLLFQKHCIARSWVYEN</sequence>
<reference evidence="2 3" key="1">
    <citation type="submission" date="2022-04" db="EMBL/GenBank/DDBJ databases">
        <title>Whole genome of Spiroplasma citri.</title>
        <authorList>
            <person name="Khanchezar A."/>
            <person name="Izadpanah K."/>
            <person name="Taghavi M."/>
            <person name="Ghorbani A."/>
            <person name="Beven L."/>
        </authorList>
    </citation>
    <scope>NUCLEOTIDE SEQUENCE [LARGE SCALE GENOMIC DNA]</scope>
    <source>
        <strain evidence="2 3">D4</strain>
    </source>
</reference>
<feature type="transmembrane region" description="Helical" evidence="1">
    <location>
        <begin position="43"/>
        <end position="73"/>
    </location>
</feature>
<keyword evidence="1" id="KW-0472">Membrane</keyword>
<evidence type="ECO:0000256" key="1">
    <source>
        <dbReference type="SAM" id="Phobius"/>
    </source>
</evidence>
<dbReference type="Proteomes" id="UP001214629">
    <property type="component" value="Chromosome"/>
</dbReference>
<dbReference type="EMBL" id="CP096246">
    <property type="protein sequence ID" value="WFG95522.1"/>
    <property type="molecule type" value="Genomic_DNA"/>
</dbReference>
<gene>
    <name evidence="2" type="ORF">M0C40_05345</name>
</gene>
<proteinExistence type="predicted"/>
<keyword evidence="1" id="KW-1133">Transmembrane helix</keyword>
<keyword evidence="1" id="KW-0812">Transmembrane</keyword>
<evidence type="ECO:0000313" key="3">
    <source>
        <dbReference type="Proteomes" id="UP001214629"/>
    </source>
</evidence>
<accession>A0AAX3SW18</accession>